<dbReference type="SMART" id="SM00179">
    <property type="entry name" value="EGF_CA"/>
    <property type="match status" value="8"/>
</dbReference>
<dbReference type="CDD" id="cd00041">
    <property type="entry name" value="CUB"/>
    <property type="match status" value="12"/>
</dbReference>
<dbReference type="EMBL" id="JARK01000162">
    <property type="protein sequence ID" value="EYC41612.1"/>
    <property type="molecule type" value="Genomic_DNA"/>
</dbReference>
<evidence type="ECO:0000259" key="8">
    <source>
        <dbReference type="PROSITE" id="PS01180"/>
    </source>
</evidence>
<evidence type="ECO:0000256" key="6">
    <source>
        <dbReference type="PROSITE-ProRule" id="PRU00059"/>
    </source>
</evidence>
<organism evidence="10 11">
    <name type="scientific">Ancylostoma ceylanicum</name>
    <dbReference type="NCBI Taxonomy" id="53326"/>
    <lineage>
        <taxon>Eukaryota</taxon>
        <taxon>Metazoa</taxon>
        <taxon>Ecdysozoa</taxon>
        <taxon>Nematoda</taxon>
        <taxon>Chromadorea</taxon>
        <taxon>Rhabditida</taxon>
        <taxon>Rhabditina</taxon>
        <taxon>Rhabditomorpha</taxon>
        <taxon>Strongyloidea</taxon>
        <taxon>Ancylostomatidae</taxon>
        <taxon>Ancylostomatinae</taxon>
        <taxon>Ancylostoma</taxon>
    </lineage>
</organism>
<dbReference type="FunFam" id="2.60.120.290:FF:000013">
    <property type="entry name" value="Membrane frizzled-related protein"/>
    <property type="match status" value="1"/>
</dbReference>
<comment type="caution">
    <text evidence="10">The sequence shown here is derived from an EMBL/GenBank/DDBJ whole genome shotgun (WGS) entry which is preliminary data.</text>
</comment>
<keyword evidence="3" id="KW-0677">Repeat</keyword>
<accession>A0A016WQT2</accession>
<dbReference type="InterPro" id="IPR018097">
    <property type="entry name" value="EGF_Ca-bd_CS"/>
</dbReference>
<dbReference type="PROSITE" id="PS00022">
    <property type="entry name" value="EGF_1"/>
    <property type="match status" value="4"/>
</dbReference>
<dbReference type="InterPro" id="IPR013032">
    <property type="entry name" value="EGF-like_CS"/>
</dbReference>
<protein>
    <recommendedName>
        <fullName evidence="12">Cubilin</fullName>
    </recommendedName>
</protein>
<dbReference type="SMART" id="SM00181">
    <property type="entry name" value="EGF"/>
    <property type="match status" value="8"/>
</dbReference>
<keyword evidence="4" id="KW-0106">Calcium</keyword>
<feature type="domain" description="CUB" evidence="8">
    <location>
        <begin position="2158"/>
        <end position="2283"/>
    </location>
</feature>
<dbReference type="Proteomes" id="UP000024635">
    <property type="component" value="Unassembled WGS sequence"/>
</dbReference>
<feature type="domain" description="CUB" evidence="8">
    <location>
        <begin position="2686"/>
        <end position="2825"/>
    </location>
</feature>
<feature type="disulfide bond" evidence="7">
    <location>
        <begin position="125"/>
        <end position="134"/>
    </location>
</feature>
<keyword evidence="1 7" id="KW-0245">EGF-like domain</keyword>
<feature type="domain" description="CUB" evidence="8">
    <location>
        <begin position="2964"/>
        <end position="3039"/>
    </location>
</feature>
<dbReference type="STRING" id="53326.A0A016WQT2"/>
<feature type="disulfide bond" evidence="6">
    <location>
        <begin position="1357"/>
        <end position="1384"/>
    </location>
</feature>
<evidence type="ECO:0008006" key="12">
    <source>
        <dbReference type="Google" id="ProtNLM"/>
    </source>
</evidence>
<keyword evidence="5 7" id="KW-1015">Disulfide bond</keyword>
<feature type="domain" description="CUB" evidence="8">
    <location>
        <begin position="571"/>
        <end position="688"/>
    </location>
</feature>
<feature type="domain" description="CUB" evidence="8">
    <location>
        <begin position="2410"/>
        <end position="2534"/>
    </location>
</feature>
<sequence>MLSLETCILKAQFTALQEKVEAISTRQDTFKSRVDSHQSTLILVATASRRLLQSSKNFTAELRQLQEWRQNKTAKDVRLRRFMGRLQKSIKALADLLAMDGCESKPCQHGGTCLPRFGKKYNCLCPPYRTGDNCEEDVDECAMYEGTHAGCQHNGTCINHDTGFRCECRSGYHGPLCQYRQSTCSRSIELCGPHGHCIDVDTSENDASYKCICDWGYKVSDDKQNPTCVDVNECLDNPCHPGVDCINLPGKFQCTGCPKGYHGNGQICADIDECAAEIYPCSTNPRVPCFNTIGSFHCGSCPPGYSGDGRSCQRKSACDSAPCHPSATCVEDQTTLNIGGFTCHCPAGMMGDGIGENGCQKSNSTICRTEGNCMNGGTCKPISATEYRCLCPEFYYGLHCEQVSACIGSPCENGGVCQDAGVGKVNCVCAIGFYGPRCQFEENSCGAHYTESSGNLTFPTDTEGVAAEGCDFVISTAEENSALKITFETFKDMYGADVGSTDCSMTPANLTLFDGASDNAPIFATFCGDSSSGKAPVIGEAITMTSSSAMLRYKGTGGSFSIKWETKKRECGYRTNLASGVLVVPQHHMDIVCDWFISAPMEKHIEIEIPTVEMNTGLQLNCSANELEVFDGYTSYDAHRIVHICETTNVTTLVRSTGPFLTVSFRNNVFGGSKSALHRGFTMKYRTIEPDRRCGGDITNTDGDWDFSGTIDSPNYGGFYPPNMDCSWKLDGIGGGNGSTTDQTLKLEFISFDVPSAYQFSSAMWQQQIDIPRRAFNIFSSIERRMGLVSPFRRVNPLIPFRRQMVYQCTEDYLHLYADGQLIHDGCNAHRPPATMLMPLPQVILRFHSDGSTQGKGFRIAYSLVCEKTLYGNGTIQTWNYPDGGRAGKCTYTIQADLSHAIRLKFKTIGMRGATTSQCFYNRDAHETATDYVEFSGGKEEDKQINRRYICARYPFVEEGEFIMSATRPLVITYVSSGDEKNRGLLMEYTTMDVGCGGVFSQSTGTISSPNYPDKYLPHMHCVYQIQVAWSKQVRLTFDNFDIEVVQNDECSYDNVAVYESYVSPTEHGKLLGRFCGTMLPPTLLSSSYKMAVVFSSDRSIAGNGFSARFEGIDPSTDCDRTYTAPAGEIIFDGTQGRYSQCDFHISVISTARLVLKMNNMSIPCLKSQLILRNGASDQSPGFASLNAESSICDEYPMPVLRSHGSRVFLRLQTTDSSKTFFNISYEQIISSCGGHVEGVSGSIAAPQYPLKDSRSLDCSWTIAVALGNHVRFSLVNIDDLKSSDDNGFCGMFAANRLDVLDGPHSDARLMRRYCRRVVGAEPLTSEDHEISVRYKQHGGPMLGPLYGFMAHFSTVCTDIVLTDFTGSIQTPGYPNKVWTGQYCSWTIKVPPGNRIQVNFHNFVIDKRFRYGAQPGKCADNWLKFGEGEVAEATVKIGNSINVTNKLVEACSDVAKPTVVKSKHNVMHLTYQSKKQEQNHFWLTWTTVGCGGKLITPSNISANVNRMDSSAEQLECEWQILAPVGKRVLLIVNTLSIFQKTEVSCQYNDENEEFTGLAIFSGPSNRSGYPQYTACTTLRNLQYVSHTNEMFLMLRYQMKSVMADSEGNFFVANVTFVDADANNKDQCGGVVEVSRSRPSSIHSPRFPEEYERGTECQWLFVAPPGYYLIYTIKEYITPNAHEQQTEKKWIPRAINNLTCQDPLPLIEGALTIYGGNTTKSEKIERVCLDIEEPKEVPVFAAESLVTFRGASTARIHMTGEDQHVRRVGFLLEARTACGGLVLAKDIMEVMVFSDLEEEVCNITIRKANESAVGVYVRLDEFVSRGITKHRSSDMMFGNSYLDIQIDGGDVMTREARGPYLVEASTTHEEFRAKNEIRIAFVKKNSLLAARIVIAYSTVVDYCGGSITSREGFIGIPEIDGDFDCVWVLQENPGNGVRASVTELRVPYSPNCTDSYLEFRKWNSSGPLIGRWCEKAPSMFGMEEAIWMKFRYVKPKEADSEEDLLKPNMRILFSRVHGGTTTSHVIEQPRVLIEEMYTNFMWIAEGEPDMALLVHIDSIRIPEENYEGYDGINKIGLFLSEAVDNPNANFIMNNGRPGSVRVAGFIPPADIYLPFSRLEVSFFAPPRSAFRLTWKSVPKRSANYTEEENVKNVTKVYACGSTVVPTWEWQEITNPVPAGKTSGYENNVHCKWTIERPLMTGLRVRIKMLDLEDVGGCPFDFISLLPDRDAAESDGDEVNSGQKYCRSSQVNTTLDYSYNKVLYVHFVTDRSRTGRGFVLQYRLTCNSFDFIRQSYGLLDHVLTSPGYPEPQTDQKCMWTIVLHSNRRIGYEVLDLDLEKTEQCTTDSLVVSARSTMLLKHHHKEASFCGSFSSLTTRNGTIPTGRVFISYTNTEAKNKGFKMRIFEISENCNSENLFVDESEPSKVFRTPRYPGLMPHSLDCQYTLRAPNGHRLKFTVNPEQFRMETTEDDCSCDDYCDWVEIRDGPTEHAPLIGRYCSVYAPSTIFSTGNFLFFRIHTDSSAASAGFTAVYELASCGGTVVLRPGINYTLTSPNYPDVYPLRTECDWLVRAPNSHMVDARVVHMGLTWNVNCSTDSLAIRDGNKTGEKHIHTTVVHYFTEFHHLAPYLLEPQCNGRYLTKVDYRSASSSVTVQFRSNGTIQKAGRQLCKDKKCGFELTLRVSNESCGGIITDQEGQLTTPGYPGRLLPHVRCEWELRAGIGYRYVLSFEFLEDRNGFYRKRSVGETDDGKGCFQELSFVNGKPKHEAINFRNDHTFCDYRKTFVSDADLVTVRYSDEFINHYNVLMDDFRSDAFYVPFRVNYTKVPANYDKNGCGLLVSKNDTIAFGNHTYTVTDPVRYCHIILRRPAGYATTYIEIAEYSENTGALIASECSDWSNSVFLESTVDVPRVVNERFCKASFMNSTKPITRLYLNQDLEMHVFSMQSAFMPEEGLSFKLNVKYYKCGGVISEPNSGVITSPNFGDGRPYLSNSHCLWMLVAPEGMIVKLISIFTDYYGYDITDRRTGGSKTVKYSFGILQC</sequence>
<dbReference type="PANTHER" id="PTHR24251:SF50">
    <property type="entry name" value="ATTRACTIN-LIKE 1A"/>
    <property type="match status" value="1"/>
</dbReference>
<feature type="domain" description="CUB" evidence="8">
    <location>
        <begin position="1902"/>
        <end position="1972"/>
    </location>
</feature>
<dbReference type="Gene3D" id="2.10.25.10">
    <property type="entry name" value="Laminin"/>
    <property type="match status" value="8"/>
</dbReference>
<feature type="domain" description="CUB" evidence="8">
    <location>
        <begin position="1233"/>
        <end position="1356"/>
    </location>
</feature>
<evidence type="ECO:0000256" key="5">
    <source>
        <dbReference type="ARBA" id="ARBA00023157"/>
    </source>
</evidence>
<evidence type="ECO:0000259" key="9">
    <source>
        <dbReference type="PROSITE" id="PS50026"/>
    </source>
</evidence>
<dbReference type="PROSITE" id="PS00010">
    <property type="entry name" value="ASX_HYDROXYL"/>
    <property type="match status" value="1"/>
</dbReference>
<keyword evidence="2" id="KW-0732">Signal</keyword>
<feature type="domain" description="EGF-like" evidence="9">
    <location>
        <begin position="402"/>
        <end position="439"/>
    </location>
</feature>
<reference evidence="11" key="1">
    <citation type="journal article" date="2015" name="Nat. Genet.">
        <title>The genome and transcriptome of the zoonotic hookworm Ancylostoma ceylanicum identify infection-specific gene families.</title>
        <authorList>
            <person name="Schwarz E.M."/>
            <person name="Hu Y."/>
            <person name="Antoshechkin I."/>
            <person name="Miller M.M."/>
            <person name="Sternberg P.W."/>
            <person name="Aroian R.V."/>
        </authorList>
    </citation>
    <scope>NUCLEOTIDE SEQUENCE</scope>
    <source>
        <strain evidence="11">HY135</strain>
    </source>
</reference>
<dbReference type="CDD" id="cd00054">
    <property type="entry name" value="EGF_CA"/>
    <property type="match status" value="7"/>
</dbReference>
<feature type="disulfide bond" evidence="7">
    <location>
        <begin position="391"/>
        <end position="400"/>
    </location>
</feature>
<keyword evidence="11" id="KW-1185">Reference proteome</keyword>
<name>A0A016WQT2_9BILA</name>
<evidence type="ECO:0000256" key="3">
    <source>
        <dbReference type="ARBA" id="ARBA00022737"/>
    </source>
</evidence>
<dbReference type="OrthoDB" id="10009301at2759"/>
<evidence type="ECO:0000313" key="10">
    <source>
        <dbReference type="EMBL" id="EYC41612.1"/>
    </source>
</evidence>
<evidence type="ECO:0000256" key="1">
    <source>
        <dbReference type="ARBA" id="ARBA00022536"/>
    </source>
</evidence>
<evidence type="ECO:0000256" key="7">
    <source>
        <dbReference type="PROSITE-ProRule" id="PRU00076"/>
    </source>
</evidence>
<feature type="domain" description="EGF-like" evidence="9">
    <location>
        <begin position="314"/>
        <end position="360"/>
    </location>
</feature>
<dbReference type="InterPro" id="IPR001881">
    <property type="entry name" value="EGF-like_Ca-bd_dom"/>
</dbReference>
<dbReference type="InterPro" id="IPR049883">
    <property type="entry name" value="NOTCH1_EGF-like"/>
</dbReference>
<evidence type="ECO:0000256" key="2">
    <source>
        <dbReference type="ARBA" id="ARBA00022729"/>
    </source>
</evidence>
<dbReference type="InterPro" id="IPR000152">
    <property type="entry name" value="EGF-type_Asp/Asn_hydroxyl_site"/>
</dbReference>
<dbReference type="PROSITE" id="PS50026">
    <property type="entry name" value="EGF_3"/>
    <property type="match status" value="6"/>
</dbReference>
<dbReference type="InterPro" id="IPR000859">
    <property type="entry name" value="CUB_dom"/>
</dbReference>
<feature type="domain" description="CUB" evidence="8">
    <location>
        <begin position="1357"/>
        <end position="1488"/>
    </location>
</feature>
<comment type="caution">
    <text evidence="7">Lacks conserved residue(s) required for the propagation of feature annotation.</text>
</comment>
<proteinExistence type="predicted"/>
<dbReference type="Pfam" id="PF07645">
    <property type="entry name" value="EGF_CA"/>
    <property type="match status" value="3"/>
</dbReference>
<dbReference type="PROSITE" id="PS01180">
    <property type="entry name" value="CUB"/>
    <property type="match status" value="15"/>
</dbReference>
<dbReference type="PROSITE" id="PS01187">
    <property type="entry name" value="EGF_CA"/>
    <property type="match status" value="2"/>
</dbReference>
<feature type="domain" description="CUB" evidence="8">
    <location>
        <begin position="445"/>
        <end position="567"/>
    </location>
</feature>
<feature type="domain" description="CUB" evidence="8">
    <location>
        <begin position="2536"/>
        <end position="2682"/>
    </location>
</feature>
<dbReference type="SUPFAM" id="SSF57196">
    <property type="entry name" value="EGF/Laminin"/>
    <property type="match status" value="4"/>
</dbReference>
<feature type="domain" description="EGF-like" evidence="9">
    <location>
        <begin position="98"/>
        <end position="135"/>
    </location>
</feature>
<feature type="disulfide bond" evidence="7">
    <location>
        <begin position="429"/>
        <end position="438"/>
    </location>
</feature>
<feature type="domain" description="CUB" evidence="8">
    <location>
        <begin position="865"/>
        <end position="992"/>
    </location>
</feature>
<feature type="domain" description="CUB" evidence="8">
    <location>
        <begin position="2284"/>
        <end position="2406"/>
    </location>
</feature>
<feature type="domain" description="EGF-like" evidence="9">
    <location>
        <begin position="230"/>
        <end position="269"/>
    </location>
</feature>
<dbReference type="SUPFAM" id="SSF49854">
    <property type="entry name" value="Spermadhesin, CUB domain"/>
    <property type="match status" value="17"/>
</dbReference>
<dbReference type="Pfam" id="PF00431">
    <property type="entry name" value="CUB"/>
    <property type="match status" value="9"/>
</dbReference>
<feature type="domain" description="EGF-like" evidence="9">
    <location>
        <begin position="363"/>
        <end position="401"/>
    </location>
</feature>
<dbReference type="Gene3D" id="2.60.120.290">
    <property type="entry name" value="Spermadhesin, CUB domain"/>
    <property type="match status" value="17"/>
</dbReference>
<dbReference type="GO" id="GO:0005509">
    <property type="term" value="F:calcium ion binding"/>
    <property type="evidence" value="ECO:0007669"/>
    <property type="project" value="InterPro"/>
</dbReference>
<feature type="domain" description="CUB" evidence="8">
    <location>
        <begin position="694"/>
        <end position="865"/>
    </location>
</feature>
<feature type="domain" description="CUB" evidence="8">
    <location>
        <begin position="1627"/>
        <end position="1776"/>
    </location>
</feature>
<dbReference type="InterPro" id="IPR035914">
    <property type="entry name" value="Sperma_CUB_dom_sf"/>
</dbReference>
<dbReference type="PANTHER" id="PTHR24251">
    <property type="entry name" value="OVOCHYMASE-RELATED"/>
    <property type="match status" value="1"/>
</dbReference>
<gene>
    <name evidence="10" type="primary">Acey_s0562.g3494</name>
    <name evidence="10" type="ORF">Y032_0562g3494</name>
</gene>
<dbReference type="SMART" id="SM00042">
    <property type="entry name" value="CUB"/>
    <property type="match status" value="16"/>
</dbReference>
<feature type="domain" description="CUB" evidence="8">
    <location>
        <begin position="996"/>
        <end position="1113"/>
    </location>
</feature>
<dbReference type="Pfam" id="PF12661">
    <property type="entry name" value="hEGF"/>
    <property type="match status" value="1"/>
</dbReference>
<evidence type="ECO:0000313" key="11">
    <source>
        <dbReference type="Proteomes" id="UP000024635"/>
    </source>
</evidence>
<dbReference type="PROSITE" id="PS01186">
    <property type="entry name" value="EGF_2"/>
    <property type="match status" value="2"/>
</dbReference>
<evidence type="ECO:0000256" key="4">
    <source>
        <dbReference type="ARBA" id="ARBA00022837"/>
    </source>
</evidence>
<feature type="domain" description="EGF-like" evidence="9">
    <location>
        <begin position="137"/>
        <end position="178"/>
    </location>
</feature>
<feature type="disulfide bond" evidence="7">
    <location>
        <begin position="168"/>
        <end position="177"/>
    </location>
</feature>
<dbReference type="InterPro" id="IPR000742">
    <property type="entry name" value="EGF"/>
</dbReference>
<dbReference type="FunFam" id="2.10.25.10:FF:000027">
    <property type="entry name" value="Thrombospondin 3"/>
    <property type="match status" value="1"/>
</dbReference>